<gene>
    <name evidence="1" type="ORF">PLAN_70281</name>
</gene>
<dbReference type="Gene3D" id="3.40.50.300">
    <property type="entry name" value="P-loop containing nucleotide triphosphate hydrolases"/>
    <property type="match status" value="1"/>
</dbReference>
<dbReference type="InterPro" id="IPR005331">
    <property type="entry name" value="Sulfotransferase"/>
</dbReference>
<dbReference type="EMBL" id="CZCZ02000017">
    <property type="protein sequence ID" value="CAC5345704.1"/>
    <property type="molecule type" value="Genomic_DNA"/>
</dbReference>
<name>A0A6J7ZTA1_PLARU</name>
<comment type="caution">
    <text evidence="1">The sequence shown here is derived from an EMBL/GenBank/DDBJ whole genome shotgun (WGS) entry which is preliminary data.</text>
</comment>
<evidence type="ECO:0000313" key="2">
    <source>
        <dbReference type="Proteomes" id="UP000196521"/>
    </source>
</evidence>
<dbReference type="RefSeq" id="WP_026797897.1">
    <property type="nucleotide sequence ID" value="NZ_LR812491.1"/>
</dbReference>
<dbReference type="SUPFAM" id="SSF52540">
    <property type="entry name" value="P-loop containing nucleoside triphosphate hydrolases"/>
    <property type="match status" value="1"/>
</dbReference>
<evidence type="ECO:0000313" key="1">
    <source>
        <dbReference type="EMBL" id="CAC5345704.1"/>
    </source>
</evidence>
<sequence>MAILCEEINLLFICVPKAGSSSLENFLISNFGGKQVLTDHIWDDDGKTILVDYRHINIKEIISHRLLTLAQLEQMKILVVTRNPFDWVVSRYVFIVNCYQRLKQEGEKAPDWITAREHRLTEIASMNFDEYVAHDFNNQNRSVYGLFIEGIDEGKVEVVKLEQLDIEVERIFQELGVELFHHIPHYNKTEGKKTDFRLYYSNKSRQIIEQSFARDFERLGYSFDDITMFTIIKKIINFPNKFERKIFGYNIDSPNSEYSTNVAKVFLAGWVLPREGKEAQIVVEGSGVMETFPCDVQRDDVTKTILGEINPNIKCGFQIKWIHTGIFNISFVIECEKMLMAEIHIQPEIDSSDLSIDDITMFTIIKKIINFPNKFERKIFGYNIDSPNSEYSTNVTEVFLTGWVLPREEKEAQIVVEGSGVMETFPCDVQRDDVTKTILGEINPNIKCGFQIKWIHTGIFNISFVIEGEKMLMAEIHIHPEIDSSDSSLHKL</sequence>
<dbReference type="GO" id="GO:0008146">
    <property type="term" value="F:sulfotransferase activity"/>
    <property type="evidence" value="ECO:0007669"/>
    <property type="project" value="InterPro"/>
</dbReference>
<accession>A0A6J7ZTA1</accession>
<dbReference type="Pfam" id="PF03567">
    <property type="entry name" value="Sulfotransfer_2"/>
    <property type="match status" value="1"/>
</dbReference>
<keyword evidence="2" id="KW-1185">Reference proteome</keyword>
<dbReference type="Proteomes" id="UP000196521">
    <property type="component" value="Unassembled WGS sequence"/>
</dbReference>
<dbReference type="AlphaFoldDB" id="A0A6J7ZTA1"/>
<dbReference type="GO" id="GO:0016020">
    <property type="term" value="C:membrane"/>
    <property type="evidence" value="ECO:0007669"/>
    <property type="project" value="InterPro"/>
</dbReference>
<organism evidence="1 2">
    <name type="scientific">Planktothrix rubescens CCAP 1459/22</name>
    <dbReference type="NCBI Taxonomy" id="329571"/>
    <lineage>
        <taxon>Bacteria</taxon>
        <taxon>Bacillati</taxon>
        <taxon>Cyanobacteriota</taxon>
        <taxon>Cyanophyceae</taxon>
        <taxon>Oscillatoriophycideae</taxon>
        <taxon>Oscillatoriales</taxon>
        <taxon>Microcoleaceae</taxon>
        <taxon>Planktothrix</taxon>
    </lineage>
</organism>
<dbReference type="InterPro" id="IPR027417">
    <property type="entry name" value="P-loop_NTPase"/>
</dbReference>
<proteinExistence type="predicted"/>
<evidence type="ECO:0008006" key="3">
    <source>
        <dbReference type="Google" id="ProtNLM"/>
    </source>
</evidence>
<reference evidence="1" key="1">
    <citation type="submission" date="2020-05" db="EMBL/GenBank/DDBJ databases">
        <authorList>
            <consortium name="Genoscope - CEA"/>
            <person name="William W."/>
        </authorList>
    </citation>
    <scope>NUCLEOTIDE SEQUENCE [LARGE SCALE GENOMIC DNA]</scope>
    <source>
        <strain evidence="1">PCC 7821</strain>
    </source>
</reference>
<protein>
    <recommendedName>
        <fullName evidence="3">Sulfotransferase domain-containing protein</fullName>
    </recommendedName>
</protein>